<feature type="domain" description="CREG-like beta-barrel" evidence="2">
    <location>
        <begin position="25"/>
        <end position="193"/>
    </location>
</feature>
<organism evidence="3 4">
    <name type="scientific">Stomoxys calcitrans</name>
    <name type="common">Stable fly</name>
    <name type="synonym">Conops calcitrans</name>
    <dbReference type="NCBI Taxonomy" id="35570"/>
    <lineage>
        <taxon>Eukaryota</taxon>
        <taxon>Metazoa</taxon>
        <taxon>Ecdysozoa</taxon>
        <taxon>Arthropoda</taxon>
        <taxon>Hexapoda</taxon>
        <taxon>Insecta</taxon>
        <taxon>Pterygota</taxon>
        <taxon>Neoptera</taxon>
        <taxon>Endopterygota</taxon>
        <taxon>Diptera</taxon>
        <taxon>Brachycera</taxon>
        <taxon>Muscomorpha</taxon>
        <taxon>Muscoidea</taxon>
        <taxon>Muscidae</taxon>
        <taxon>Stomoxys</taxon>
    </lineage>
</organism>
<dbReference type="GO" id="GO:0005737">
    <property type="term" value="C:cytoplasm"/>
    <property type="evidence" value="ECO:0007669"/>
    <property type="project" value="UniProtKB-ARBA"/>
</dbReference>
<evidence type="ECO:0000259" key="2">
    <source>
        <dbReference type="Pfam" id="PF13883"/>
    </source>
</evidence>
<dbReference type="PANTHER" id="PTHR13343">
    <property type="entry name" value="CREG1 PROTEIN"/>
    <property type="match status" value="1"/>
</dbReference>
<sequence>MLSKTLNLTTILLSLYLNVSLGYHKELNHALVARTLVHQTNWAAIGSISTLPDLKHYPMVNVVSINDVNAQHQSTGRIQFLLTNVDYTGQDVEENNKVTLLFSDEQLLHCSLQNIDPLEPICARAIISGEVKWLDQNDKYYLDSLGSFFERHPASKRWLHYHNFYLCELEITNIAVVDYYGGVHNVKPSDYYNILLNDKVILNNH</sequence>
<reference evidence="3" key="1">
    <citation type="submission" date="2020-05" db="UniProtKB">
        <authorList>
            <consortium name="EnsemblMetazoa"/>
        </authorList>
    </citation>
    <scope>IDENTIFICATION</scope>
    <source>
        <strain evidence="3">USDA</strain>
    </source>
</reference>
<evidence type="ECO:0000313" key="4">
    <source>
        <dbReference type="Proteomes" id="UP000095300"/>
    </source>
</evidence>
<dbReference type="GO" id="GO:0005615">
    <property type="term" value="C:extracellular space"/>
    <property type="evidence" value="ECO:0007669"/>
    <property type="project" value="TreeGrafter"/>
</dbReference>
<gene>
    <name evidence="3" type="primary">106094367</name>
</gene>
<dbReference type="InterPro" id="IPR055343">
    <property type="entry name" value="CREG_beta-barrel"/>
</dbReference>
<dbReference type="Gene3D" id="2.30.110.10">
    <property type="entry name" value="Electron Transport, Fmn-binding Protein, Chain A"/>
    <property type="match status" value="1"/>
</dbReference>
<dbReference type="SUPFAM" id="SSF50475">
    <property type="entry name" value="FMN-binding split barrel"/>
    <property type="match status" value="1"/>
</dbReference>
<dbReference type="EnsemblMetazoa" id="SCAU000109-RA">
    <property type="protein sequence ID" value="SCAU000109-PA"/>
    <property type="gene ID" value="SCAU000109"/>
</dbReference>
<feature type="signal peptide" evidence="1">
    <location>
        <begin position="1"/>
        <end position="22"/>
    </location>
</feature>
<dbReference type="PANTHER" id="PTHR13343:SF17">
    <property type="entry name" value="CELLULAR REPRESSOR OF E1A-STIMULATED GENES, ISOFORM A"/>
    <property type="match status" value="1"/>
</dbReference>
<evidence type="ECO:0000313" key="3">
    <source>
        <dbReference type="EnsemblMetazoa" id="SCAU000109-PA"/>
    </source>
</evidence>
<name>A0A1I8NLQ7_STOCA</name>
<accession>A0A1I8NLQ7</accession>
<dbReference type="InterPro" id="IPR012349">
    <property type="entry name" value="Split_barrel_FMN-bd"/>
</dbReference>
<feature type="chain" id="PRO_5009325153" description="CREG-like beta-barrel domain-containing protein" evidence="1">
    <location>
        <begin position="23"/>
        <end position="205"/>
    </location>
</feature>
<dbReference type="Pfam" id="PF13883">
    <property type="entry name" value="CREG_beta-barrel"/>
    <property type="match status" value="1"/>
</dbReference>
<keyword evidence="4" id="KW-1185">Reference proteome</keyword>
<dbReference type="AlphaFoldDB" id="A0A1I8NLQ7"/>
<dbReference type="VEuPathDB" id="VectorBase:SCAU000109"/>
<proteinExistence type="predicted"/>
<dbReference type="OrthoDB" id="46836at2759"/>
<evidence type="ECO:0000256" key="1">
    <source>
        <dbReference type="SAM" id="SignalP"/>
    </source>
</evidence>
<dbReference type="KEGG" id="scac:106094367"/>
<keyword evidence="1" id="KW-0732">Signal</keyword>
<protein>
    <recommendedName>
        <fullName evidence="2">CREG-like beta-barrel domain-containing protein</fullName>
    </recommendedName>
</protein>
<dbReference type="Proteomes" id="UP000095300">
    <property type="component" value="Unassembled WGS sequence"/>
</dbReference>